<evidence type="ECO:0000313" key="1">
    <source>
        <dbReference type="EMBL" id="SEH70269.1"/>
    </source>
</evidence>
<name>A0A1H6KX69_9GAMM</name>
<evidence type="ECO:0000313" key="3">
    <source>
        <dbReference type="Proteomes" id="UP000198559"/>
    </source>
</evidence>
<protein>
    <submittedName>
        <fullName evidence="1">[weak similarity to] Prokaryota metallothionein, family 14</fullName>
    </submittedName>
    <submittedName>
        <fullName evidence="2">[weak similarity to] Prokaryotametallothionein, family 14</fullName>
    </submittedName>
</protein>
<dbReference type="OrthoDB" id="9814432at2"/>
<accession>A0A1H6KX69</accession>
<dbReference type="AlphaFoldDB" id="A0A1H6KX69"/>
<reference evidence="2" key="2">
    <citation type="submission" date="2016-06" db="EMBL/GenBank/DDBJ databases">
        <authorList>
            <person name="Olsen C.W."/>
            <person name="Carey S."/>
            <person name="Hinshaw L."/>
            <person name="Karasin A.I."/>
        </authorList>
    </citation>
    <scope>NUCLEOTIDE SEQUENCE [LARGE SCALE GENOMIC DNA]</scope>
    <source>
        <strain evidence="1">BazSymA</strain>
        <strain evidence="2">BazSymB</strain>
    </source>
</reference>
<dbReference type="EMBL" id="CVUD02000122">
    <property type="protein sequence ID" value="SEH76332.1"/>
    <property type="molecule type" value="Genomic_DNA"/>
</dbReference>
<dbReference type="STRING" id="235205.BAZSYMB_SCAFFOLD00055_10"/>
<dbReference type="EMBL" id="CDSC02000113">
    <property type="protein sequence ID" value="SEH70269.1"/>
    <property type="molecule type" value="Genomic_DNA"/>
</dbReference>
<dbReference type="Proteomes" id="UP000198988">
    <property type="component" value="Unassembled WGS sequence"/>
</dbReference>
<evidence type="ECO:0000313" key="4">
    <source>
        <dbReference type="Proteomes" id="UP000198988"/>
    </source>
</evidence>
<dbReference type="Proteomes" id="UP000198559">
    <property type="component" value="Unassembled WGS sequence"/>
</dbReference>
<organism evidence="2 3">
    <name type="scientific">Bathymodiolus azoricus thioautotrophic gill symbiont</name>
    <dbReference type="NCBI Taxonomy" id="235205"/>
    <lineage>
        <taxon>Bacteria</taxon>
        <taxon>Pseudomonadati</taxon>
        <taxon>Pseudomonadota</taxon>
        <taxon>Gammaproteobacteria</taxon>
        <taxon>sulfur-oxidizing symbionts</taxon>
    </lineage>
</organism>
<proteinExistence type="predicted"/>
<dbReference type="Gene3D" id="2.30.170.10">
    <property type="match status" value="1"/>
</dbReference>
<evidence type="ECO:0000313" key="2">
    <source>
        <dbReference type="EMBL" id="SEH76332.1"/>
    </source>
</evidence>
<dbReference type="InterPro" id="IPR049708">
    <property type="entry name" value="PP0621-like"/>
</dbReference>
<dbReference type="NCBIfam" id="NF041023">
    <property type="entry name" value="PP0621_fam"/>
    <property type="match status" value="1"/>
</dbReference>
<sequence>MGMVKLIFVALLVFVGFFLLKKFRKPVNTTAQQPSANKMVACSVCNTHIPENEAIIQNGKVYCSKEHLK</sequence>
<reference evidence="3 4" key="1">
    <citation type="submission" date="2016-06" db="EMBL/GenBank/DDBJ databases">
        <authorList>
            <person name="Petersen J."/>
            <person name="Sayavedra L."/>
        </authorList>
    </citation>
    <scope>NUCLEOTIDE SEQUENCE [LARGE SCALE GENOMIC DNA]</scope>
    <source>
        <strain evidence="4">BazSymA</strain>
        <strain evidence="3">BazSymB</strain>
    </source>
</reference>
<gene>
    <name evidence="1" type="ORF">BAZSYMA_ACONTIG00664_8</name>
    <name evidence="2" type="ORF">BAZSYMB_SCAFFOLD00055_10</name>
</gene>